<gene>
    <name evidence="2" type="ORF">A3J59_03925</name>
</gene>
<evidence type="ECO:0000313" key="2">
    <source>
        <dbReference type="EMBL" id="OGY52037.1"/>
    </source>
</evidence>
<comment type="caution">
    <text evidence="2">The sequence shown here is derived from an EMBL/GenBank/DDBJ whole genome shotgun (WGS) entry which is preliminary data.</text>
</comment>
<sequence>MRKSLGHRIAPVGAATLGTAALGLILYAIQALGMQSFRGPIDFFLERWYFELPLVLGFGVQIGLFVAIRRHARVSLAVPAATGGSSTATMVACCLHNFVPLITLLGIGGFATSLAYYQDYLFVASLVAMLVGTGVLWKHYRMIRRPSHLLTPSPSTLCH</sequence>
<keyword evidence="1" id="KW-0472">Membrane</keyword>
<feature type="transmembrane region" description="Helical" evidence="1">
    <location>
        <begin position="120"/>
        <end position="137"/>
    </location>
</feature>
<evidence type="ECO:0000256" key="1">
    <source>
        <dbReference type="SAM" id="Phobius"/>
    </source>
</evidence>
<dbReference type="Proteomes" id="UP000177310">
    <property type="component" value="Unassembled WGS sequence"/>
</dbReference>
<organism evidence="2 3">
    <name type="scientific">Candidatus Buchananbacteria bacterium RIFCSPHIGHO2_02_FULL_56_16</name>
    <dbReference type="NCBI Taxonomy" id="1797542"/>
    <lineage>
        <taxon>Bacteria</taxon>
        <taxon>Candidatus Buchananiibacteriota</taxon>
    </lineage>
</organism>
<dbReference type="AlphaFoldDB" id="A0A1G1YKQ7"/>
<dbReference type="STRING" id="1797542.A3J59_03925"/>
<feature type="transmembrane region" description="Helical" evidence="1">
    <location>
        <begin position="49"/>
        <end position="68"/>
    </location>
</feature>
<reference evidence="2 3" key="1">
    <citation type="journal article" date="2016" name="Nat. Commun.">
        <title>Thousands of microbial genomes shed light on interconnected biogeochemical processes in an aquifer system.</title>
        <authorList>
            <person name="Anantharaman K."/>
            <person name="Brown C.T."/>
            <person name="Hug L.A."/>
            <person name="Sharon I."/>
            <person name="Castelle C.J."/>
            <person name="Probst A.J."/>
            <person name="Thomas B.C."/>
            <person name="Singh A."/>
            <person name="Wilkins M.J."/>
            <person name="Karaoz U."/>
            <person name="Brodie E.L."/>
            <person name="Williams K.H."/>
            <person name="Hubbard S.S."/>
            <person name="Banfield J.F."/>
        </authorList>
    </citation>
    <scope>NUCLEOTIDE SEQUENCE [LARGE SCALE GENOMIC DNA]</scope>
</reference>
<evidence type="ECO:0000313" key="3">
    <source>
        <dbReference type="Proteomes" id="UP000177310"/>
    </source>
</evidence>
<feature type="transmembrane region" description="Helical" evidence="1">
    <location>
        <begin position="12"/>
        <end position="29"/>
    </location>
</feature>
<keyword evidence="1" id="KW-1133">Transmembrane helix</keyword>
<proteinExistence type="predicted"/>
<feature type="transmembrane region" description="Helical" evidence="1">
    <location>
        <begin position="89"/>
        <end position="114"/>
    </location>
</feature>
<dbReference type="EMBL" id="MHIL01000010">
    <property type="protein sequence ID" value="OGY52037.1"/>
    <property type="molecule type" value="Genomic_DNA"/>
</dbReference>
<protein>
    <submittedName>
        <fullName evidence="2">Uncharacterized protein</fullName>
    </submittedName>
</protein>
<accession>A0A1G1YKQ7</accession>
<keyword evidence="1" id="KW-0812">Transmembrane</keyword>
<name>A0A1G1YKQ7_9BACT</name>